<organism evidence="5 6">
    <name type="scientific">Rhizorhabdus histidinilytica</name>
    <dbReference type="NCBI Taxonomy" id="439228"/>
    <lineage>
        <taxon>Bacteria</taxon>
        <taxon>Pseudomonadati</taxon>
        <taxon>Pseudomonadota</taxon>
        <taxon>Alphaproteobacteria</taxon>
        <taxon>Sphingomonadales</taxon>
        <taxon>Sphingomonadaceae</taxon>
        <taxon>Rhizorhabdus</taxon>
    </lineage>
</organism>
<reference evidence="6" key="1">
    <citation type="submission" date="2017-02" db="EMBL/GenBank/DDBJ databases">
        <authorList>
            <person name="Varghese N."/>
            <person name="Submissions S."/>
        </authorList>
    </citation>
    <scope>NUCLEOTIDE SEQUENCE [LARGE SCALE GENOMIC DNA]</scope>
    <source>
        <strain evidence="6">UM2</strain>
    </source>
</reference>
<dbReference type="Proteomes" id="UP000189818">
    <property type="component" value="Unassembled WGS sequence"/>
</dbReference>
<sequence>MADGGIEAGATPYGRIGGAPVVRAIVDRFYDLMDAEPRFAELRALHADDLAPMRRSLAGFLTAWLGGPRDWFADNPGKCVMSVHGGIAIGAGTARQWTDAMRLAIVDRTSDPDLAARMADALEGMALAMARVEPVGG</sequence>
<evidence type="ECO:0000256" key="1">
    <source>
        <dbReference type="ARBA" id="ARBA00022448"/>
    </source>
</evidence>
<evidence type="ECO:0000256" key="2">
    <source>
        <dbReference type="ARBA" id="ARBA00022617"/>
    </source>
</evidence>
<gene>
    <name evidence="5" type="ORF">SAMN06295920_103298</name>
</gene>
<dbReference type="Gene3D" id="1.10.490.10">
    <property type="entry name" value="Globins"/>
    <property type="match status" value="1"/>
</dbReference>
<dbReference type="RefSeq" id="WP_079647621.1">
    <property type="nucleotide sequence ID" value="NZ_FUYM01000003.1"/>
</dbReference>
<dbReference type="EMBL" id="FUYM01000003">
    <property type="protein sequence ID" value="SKB50870.1"/>
    <property type="molecule type" value="Genomic_DNA"/>
</dbReference>
<dbReference type="Pfam" id="PF01152">
    <property type="entry name" value="Bac_globin"/>
    <property type="match status" value="1"/>
</dbReference>
<keyword evidence="4" id="KW-0408">Iron</keyword>
<dbReference type="InterPro" id="IPR009050">
    <property type="entry name" value="Globin-like_sf"/>
</dbReference>
<evidence type="ECO:0000313" key="5">
    <source>
        <dbReference type="EMBL" id="SKB50870.1"/>
    </source>
</evidence>
<dbReference type="GO" id="GO:0019825">
    <property type="term" value="F:oxygen binding"/>
    <property type="evidence" value="ECO:0007669"/>
    <property type="project" value="InterPro"/>
</dbReference>
<dbReference type="GO" id="GO:0020037">
    <property type="term" value="F:heme binding"/>
    <property type="evidence" value="ECO:0007669"/>
    <property type="project" value="InterPro"/>
</dbReference>
<evidence type="ECO:0000256" key="4">
    <source>
        <dbReference type="ARBA" id="ARBA00023004"/>
    </source>
</evidence>
<proteinExistence type="predicted"/>
<dbReference type="AlphaFoldDB" id="A0A1T5BVH8"/>
<keyword evidence="2" id="KW-0349">Heme</keyword>
<dbReference type="CDD" id="cd14773">
    <property type="entry name" value="TrHb2_PhHbO-like_O"/>
    <property type="match status" value="1"/>
</dbReference>
<dbReference type="OrthoDB" id="9790913at2"/>
<dbReference type="STRING" id="439228.SAMN06295920_103298"/>
<name>A0A1T5BVH8_9SPHN</name>
<dbReference type="InterPro" id="IPR001486">
    <property type="entry name" value="Hemoglobin_trunc"/>
</dbReference>
<dbReference type="GO" id="GO:0046872">
    <property type="term" value="F:metal ion binding"/>
    <property type="evidence" value="ECO:0007669"/>
    <property type="project" value="UniProtKB-KW"/>
</dbReference>
<evidence type="ECO:0000256" key="3">
    <source>
        <dbReference type="ARBA" id="ARBA00022723"/>
    </source>
</evidence>
<keyword evidence="1" id="KW-0813">Transport</keyword>
<accession>A0A1T5BVH8</accession>
<protein>
    <submittedName>
        <fullName evidence="5">Hemoglobin</fullName>
    </submittedName>
</protein>
<dbReference type="InterPro" id="IPR012292">
    <property type="entry name" value="Globin/Proto"/>
</dbReference>
<dbReference type="SUPFAM" id="SSF46458">
    <property type="entry name" value="Globin-like"/>
    <property type="match status" value="1"/>
</dbReference>
<keyword evidence="6" id="KW-1185">Reference proteome</keyword>
<evidence type="ECO:0000313" key="6">
    <source>
        <dbReference type="Proteomes" id="UP000189818"/>
    </source>
</evidence>
<keyword evidence="3" id="KW-0479">Metal-binding</keyword>